<dbReference type="EMBL" id="JABBWK010000018">
    <property type="protein sequence ID" value="KAG1902256.1"/>
    <property type="molecule type" value="Genomic_DNA"/>
</dbReference>
<dbReference type="Proteomes" id="UP001195769">
    <property type="component" value="Unassembled WGS sequence"/>
</dbReference>
<evidence type="ECO:0000313" key="4">
    <source>
        <dbReference type="Proteomes" id="UP001195769"/>
    </source>
</evidence>
<feature type="region of interest" description="Disordered" evidence="1">
    <location>
        <begin position="348"/>
        <end position="407"/>
    </location>
</feature>
<evidence type="ECO:0000259" key="2">
    <source>
        <dbReference type="Pfam" id="PF17667"/>
    </source>
</evidence>
<name>A0AAD4E9U5_9AGAM</name>
<dbReference type="PANTHER" id="PTHR38248:SF2">
    <property type="entry name" value="FUNK1 11"/>
    <property type="match status" value="1"/>
</dbReference>
<feature type="compositionally biased region" description="Basic residues" evidence="1">
    <location>
        <begin position="669"/>
        <end position="679"/>
    </location>
</feature>
<feature type="domain" description="Fungal-type protein kinase" evidence="2">
    <location>
        <begin position="207"/>
        <end position="311"/>
    </location>
</feature>
<feature type="compositionally biased region" description="Basic and acidic residues" evidence="1">
    <location>
        <begin position="680"/>
        <end position="689"/>
    </location>
</feature>
<dbReference type="InterPro" id="IPR011009">
    <property type="entry name" value="Kinase-like_dom_sf"/>
</dbReference>
<sequence>MAFFFRTVDNGIKLSLLLSIPDVTDVHTMNKITSDELNRLVTHEGSPKASQPLGHLLSKIFQSFTVPLPDVFSLKIPFGKILYRNQRINEKFSGTSPDTLVPLYDTEVKAWNWALPVDPPKNASSSRSGADSEGESEGESEGDDMQKATHEEIFAAFLNALAGCLAASQPKLVEMRFATSTWSAASAQKALPGSDIKCKPDLVLSDDISAKWGNIRVSAELTHSRYQPAMRLGKAADTHAYIMMSEQPWRRFALILSFTDEYCHLRVLMYDHSGGAVSPRFDIYQQPDIFSHIIAAINFGSLECVGYDPTVSFSKIVSPPRFKDINCYRPIRNAPARPSTTDCTVAVSTSSLPFPEDPDGVSSSDALESVVTSDSSDSDSTEEGPSGSATHYSMDEEHFPPPSLPVHPTATRSAPLLSLASQMPQAEMTESIYSVTPLPSQFPYSAQSPEPCGKIRVGQKVYTIRRIIFASRGLVGRGTVCYLATLDDEDYIIKDHWVVGKDDNVVLNEIKMLELMDGLPGVPKLVDHWVVEQSDGDPDVTRKYRQKERRSTRGTSRTHVRLVLKPCGRPLHMFRTLKEFVRALRDIVKIQQAAVEERQILHRDCSLNNAMILDEPEGSEGFLIDWEFAVRIASDHKYPIGGTGTVPFMSRGLLNQYAVLQQEADLESKRKKTAKKKETRGRNSVDKPKTPKSSSDSLALPVSYVIQGYADDLESLFFVFAWVCIKFCGPNGMVRERLPNSLVDRWTSLDLGSCAAFKITFFAYPGEEKRLTDQFHPYFKQLIPLAVEWHRVLVDNMIHPVTFDTILAVLNSHLDKLPDDEELVSAVDMLRNDAAILTKHVKGKRIASDPPSVVAPKRQKSHHSDTESDSASGSDA</sequence>
<comment type="caution">
    <text evidence="3">The sequence shown here is derived from an EMBL/GenBank/DDBJ whole genome shotgun (WGS) entry which is preliminary data.</text>
</comment>
<dbReference type="AlphaFoldDB" id="A0AAD4E9U5"/>
<accession>A0AAD4E9U5</accession>
<feature type="domain" description="Fungal-type protein kinase" evidence="2">
    <location>
        <begin position="459"/>
        <end position="724"/>
    </location>
</feature>
<evidence type="ECO:0000256" key="1">
    <source>
        <dbReference type="SAM" id="MobiDB-lite"/>
    </source>
</evidence>
<dbReference type="RefSeq" id="XP_041227831.1">
    <property type="nucleotide sequence ID" value="XM_041366749.1"/>
</dbReference>
<dbReference type="GeneID" id="64661047"/>
<evidence type="ECO:0000313" key="3">
    <source>
        <dbReference type="EMBL" id="KAG1902256.1"/>
    </source>
</evidence>
<dbReference type="Pfam" id="PF17667">
    <property type="entry name" value="Pkinase_fungal"/>
    <property type="match status" value="2"/>
</dbReference>
<feature type="region of interest" description="Disordered" evidence="1">
    <location>
        <begin position="668"/>
        <end position="696"/>
    </location>
</feature>
<dbReference type="PANTHER" id="PTHR38248">
    <property type="entry name" value="FUNK1 6"/>
    <property type="match status" value="1"/>
</dbReference>
<feature type="region of interest" description="Disordered" evidence="1">
    <location>
        <begin position="843"/>
        <end position="876"/>
    </location>
</feature>
<organism evidence="3 4">
    <name type="scientific">Suillus fuscotomentosus</name>
    <dbReference type="NCBI Taxonomy" id="1912939"/>
    <lineage>
        <taxon>Eukaryota</taxon>
        <taxon>Fungi</taxon>
        <taxon>Dikarya</taxon>
        <taxon>Basidiomycota</taxon>
        <taxon>Agaricomycotina</taxon>
        <taxon>Agaricomycetes</taxon>
        <taxon>Agaricomycetidae</taxon>
        <taxon>Boletales</taxon>
        <taxon>Suillineae</taxon>
        <taxon>Suillaceae</taxon>
        <taxon>Suillus</taxon>
    </lineage>
</organism>
<dbReference type="InterPro" id="IPR040976">
    <property type="entry name" value="Pkinase_fungal"/>
</dbReference>
<feature type="compositionally biased region" description="Acidic residues" evidence="1">
    <location>
        <begin position="132"/>
        <end position="143"/>
    </location>
</feature>
<reference evidence="3" key="1">
    <citation type="journal article" date="2020" name="New Phytol.">
        <title>Comparative genomics reveals dynamic genome evolution in host specialist ectomycorrhizal fungi.</title>
        <authorList>
            <person name="Lofgren L.A."/>
            <person name="Nguyen N.H."/>
            <person name="Vilgalys R."/>
            <person name="Ruytinx J."/>
            <person name="Liao H.L."/>
            <person name="Branco S."/>
            <person name="Kuo A."/>
            <person name="LaButti K."/>
            <person name="Lipzen A."/>
            <person name="Andreopoulos W."/>
            <person name="Pangilinan J."/>
            <person name="Riley R."/>
            <person name="Hundley H."/>
            <person name="Na H."/>
            <person name="Barry K."/>
            <person name="Grigoriev I.V."/>
            <person name="Stajich J.E."/>
            <person name="Kennedy P.G."/>
        </authorList>
    </citation>
    <scope>NUCLEOTIDE SEQUENCE</scope>
    <source>
        <strain evidence="3">FC203</strain>
    </source>
</reference>
<proteinExistence type="predicted"/>
<keyword evidence="4" id="KW-1185">Reference proteome</keyword>
<feature type="region of interest" description="Disordered" evidence="1">
    <location>
        <begin position="120"/>
        <end position="146"/>
    </location>
</feature>
<protein>
    <recommendedName>
        <fullName evidence="2">Fungal-type protein kinase domain-containing protein</fullName>
    </recommendedName>
</protein>
<gene>
    <name evidence="3" type="ORF">F5891DRAFT_1186839</name>
</gene>
<dbReference type="SUPFAM" id="SSF56112">
    <property type="entry name" value="Protein kinase-like (PK-like)"/>
    <property type="match status" value="1"/>
</dbReference>